<name>E6WRB1_PSEUU</name>
<evidence type="ECO:0000313" key="5">
    <source>
        <dbReference type="EMBL" id="ADV26569.1"/>
    </source>
</evidence>
<dbReference type="RefSeq" id="WP_013534399.1">
    <property type="nucleotide sequence ID" value="NC_014924.1"/>
</dbReference>
<gene>
    <name evidence="5" type="ordered locus">Psesu_0716</name>
</gene>
<accession>E6WRB1</accession>
<dbReference type="OrthoDB" id="279010at2"/>
<keyword evidence="6" id="KW-1185">Reference proteome</keyword>
<reference evidence="5 6" key="1">
    <citation type="submission" date="2011-01" db="EMBL/GenBank/DDBJ databases">
        <title>Complete sequence of Pseudoxanthomonas suwonensis 11-1.</title>
        <authorList>
            <consortium name="US DOE Joint Genome Institute"/>
            <person name="Lucas S."/>
            <person name="Copeland A."/>
            <person name="Lapidus A."/>
            <person name="Cheng J.-F."/>
            <person name="Goodwin L."/>
            <person name="Pitluck S."/>
            <person name="Teshima H."/>
            <person name="Detter J.C."/>
            <person name="Han C."/>
            <person name="Tapia R."/>
            <person name="Land M."/>
            <person name="Hauser L."/>
            <person name="Kyrpides N."/>
            <person name="Ivanova N."/>
            <person name="Ovchinnikova G."/>
            <person name="Siebers A.K."/>
            <person name="Allgaier M."/>
            <person name="Thelen M.P."/>
            <person name="Hugenholtz P."/>
            <person name="Gladden J."/>
            <person name="Woyke T."/>
        </authorList>
    </citation>
    <scope>NUCLEOTIDE SEQUENCE [LARGE SCALE GENOMIC DNA]</scope>
    <source>
        <strain evidence="6">11-1</strain>
    </source>
</reference>
<dbReference type="PIRSF" id="PIRSF019455">
    <property type="entry name" value="CopR_AtkY"/>
    <property type="match status" value="1"/>
</dbReference>
<dbReference type="Gene3D" id="1.10.4040.10">
    <property type="entry name" value="Penicillinase repressor domain"/>
    <property type="match status" value="1"/>
</dbReference>
<dbReference type="GO" id="GO:0003677">
    <property type="term" value="F:DNA binding"/>
    <property type="evidence" value="ECO:0007669"/>
    <property type="project" value="UniProtKB-KW"/>
</dbReference>
<evidence type="ECO:0000256" key="4">
    <source>
        <dbReference type="ARBA" id="ARBA00023163"/>
    </source>
</evidence>
<evidence type="ECO:0000256" key="2">
    <source>
        <dbReference type="ARBA" id="ARBA00023015"/>
    </source>
</evidence>
<dbReference type="STRING" id="743721.Psesu_0716"/>
<dbReference type="SUPFAM" id="SSF46785">
    <property type="entry name" value="Winged helix' DNA-binding domain"/>
    <property type="match status" value="1"/>
</dbReference>
<dbReference type="InterPro" id="IPR005650">
    <property type="entry name" value="BlaI_family"/>
</dbReference>
<dbReference type="EMBL" id="CP002446">
    <property type="protein sequence ID" value="ADV26569.1"/>
    <property type="molecule type" value="Genomic_DNA"/>
</dbReference>
<organism evidence="5 6">
    <name type="scientific">Pseudoxanthomonas suwonensis (strain 11-1)</name>
    <dbReference type="NCBI Taxonomy" id="743721"/>
    <lineage>
        <taxon>Bacteria</taxon>
        <taxon>Pseudomonadati</taxon>
        <taxon>Pseudomonadota</taxon>
        <taxon>Gammaproteobacteria</taxon>
        <taxon>Lysobacterales</taxon>
        <taxon>Lysobacteraceae</taxon>
        <taxon>Pseudoxanthomonas</taxon>
    </lineage>
</organism>
<protein>
    <submittedName>
        <fullName evidence="5">Transcriptional repressor, CopY family</fullName>
    </submittedName>
</protein>
<proteinExistence type="inferred from homology"/>
<dbReference type="InterPro" id="IPR036388">
    <property type="entry name" value="WH-like_DNA-bd_sf"/>
</dbReference>
<keyword evidence="2" id="KW-0805">Transcription regulation</keyword>
<dbReference type="GO" id="GO:0045892">
    <property type="term" value="P:negative regulation of DNA-templated transcription"/>
    <property type="evidence" value="ECO:0007669"/>
    <property type="project" value="InterPro"/>
</dbReference>
<dbReference type="KEGG" id="psu:Psesu_0716"/>
<keyword evidence="4" id="KW-0804">Transcription</keyword>
<dbReference type="Gene3D" id="1.10.10.10">
    <property type="entry name" value="Winged helix-like DNA-binding domain superfamily/Winged helix DNA-binding domain"/>
    <property type="match status" value="1"/>
</dbReference>
<evidence type="ECO:0000256" key="3">
    <source>
        <dbReference type="ARBA" id="ARBA00023125"/>
    </source>
</evidence>
<keyword evidence="3" id="KW-0238">DNA-binding</keyword>
<evidence type="ECO:0000313" key="6">
    <source>
        <dbReference type="Proteomes" id="UP000008632"/>
    </source>
</evidence>
<dbReference type="HOGENOM" id="CLU_119090_2_1_6"/>
<dbReference type="Proteomes" id="UP000008632">
    <property type="component" value="Chromosome"/>
</dbReference>
<evidence type="ECO:0000256" key="1">
    <source>
        <dbReference type="ARBA" id="ARBA00011046"/>
    </source>
</evidence>
<sequence>MSSEPIPVTEAEAAVMEVLWQSSPRSSEEVVAAVAPATGWAEPTIKTLLNRLLNKGAISAEREGRRYLYSPVLAREAWVEQQSEGLLARLFGGRVAPLVAHFSERGRLSAADIAELKRLVSELEEGEADGR</sequence>
<dbReference type="AlphaFoldDB" id="E6WRB1"/>
<comment type="similarity">
    <text evidence="1">Belongs to the BlaI transcriptional regulatory family.</text>
</comment>
<dbReference type="InterPro" id="IPR036390">
    <property type="entry name" value="WH_DNA-bd_sf"/>
</dbReference>
<dbReference type="Pfam" id="PF03965">
    <property type="entry name" value="Penicillinase_R"/>
    <property type="match status" value="1"/>
</dbReference>
<dbReference type="eggNOG" id="COG3682">
    <property type="taxonomic scope" value="Bacteria"/>
</dbReference>